<dbReference type="GO" id="GO:1990281">
    <property type="term" value="C:efflux pump complex"/>
    <property type="evidence" value="ECO:0007669"/>
    <property type="project" value="TreeGrafter"/>
</dbReference>
<dbReference type="EMBL" id="SMCO01000003">
    <property type="protein sequence ID" value="TCV89053.1"/>
    <property type="molecule type" value="Genomic_DNA"/>
</dbReference>
<dbReference type="SUPFAM" id="SSF56954">
    <property type="entry name" value="Outer membrane efflux proteins (OEP)"/>
    <property type="match status" value="1"/>
</dbReference>
<evidence type="ECO:0000256" key="8">
    <source>
        <dbReference type="SAM" id="Coils"/>
    </source>
</evidence>
<keyword evidence="6" id="KW-0472">Membrane</keyword>
<comment type="subcellular location">
    <subcellularLocation>
        <location evidence="1">Cell outer membrane</location>
    </subcellularLocation>
</comment>
<reference evidence="10 11" key="1">
    <citation type="submission" date="2019-03" db="EMBL/GenBank/DDBJ databases">
        <title>Genomic Encyclopedia of Type Strains, Phase IV (KMG-IV): sequencing the most valuable type-strain genomes for metagenomic binning, comparative biology and taxonomic classification.</title>
        <authorList>
            <person name="Goeker M."/>
        </authorList>
    </citation>
    <scope>NUCLEOTIDE SEQUENCE [LARGE SCALE GENOMIC DNA]</scope>
    <source>
        <strain evidence="10 11">DSM 100309</strain>
    </source>
</reference>
<dbReference type="RefSeq" id="WP_124945918.1">
    <property type="nucleotide sequence ID" value="NZ_BHVT01000020.1"/>
</dbReference>
<dbReference type="GO" id="GO:0015288">
    <property type="term" value="F:porin activity"/>
    <property type="evidence" value="ECO:0007669"/>
    <property type="project" value="TreeGrafter"/>
</dbReference>
<proteinExistence type="inferred from homology"/>
<protein>
    <submittedName>
        <fullName evidence="10">Outer membrane protein TolC</fullName>
    </submittedName>
</protein>
<name>A0A4R3YF04_9PROT</name>
<keyword evidence="8" id="KW-0175">Coiled coil</keyword>
<feature type="chain" id="PRO_5020777373" evidence="9">
    <location>
        <begin position="29"/>
        <end position="417"/>
    </location>
</feature>
<dbReference type="OrthoDB" id="9769048at2"/>
<sequence>MFTAAFVAPGRKIALALFLAAFTTTSYALSYDEALHIADSRASQLQAKENNVAAAKSLRAAAGELPDPKLKIGINNLPISGTNAWGLTQEPMTMQMIGLMQEVPNSDRREGARQLADANITRADTELQIERLAVKRDTASAWLKVYFLQQKQKLLDELDKENLLLSVAVKARFSAGQGKSTDTLLPRQEAATLADRRDDLERDLAKARAALSRWVGTASREPLTGAPPTFAMPEENIRHGLQHHPDLAIFNTMENGARAEVAMAQASKKPDWGVELAYQRRGQTYGDMISLQFSMDLPIFSKTRQDPKIAATQKELERITAERETMLRQHTEELEALIAESTTLSRQIERMDREWLPLRGQKVELTTIGYRAGQEPLISVLDARTSLIDTRMKRIDLEARQAEIDTKLRYLTTEKQQ</sequence>
<accession>A0A4R3YF04</accession>
<keyword evidence="7" id="KW-0998">Cell outer membrane</keyword>
<dbReference type="AlphaFoldDB" id="A0A4R3YF04"/>
<evidence type="ECO:0000256" key="1">
    <source>
        <dbReference type="ARBA" id="ARBA00004442"/>
    </source>
</evidence>
<comment type="caution">
    <text evidence="10">The sequence shown here is derived from an EMBL/GenBank/DDBJ whole genome shotgun (WGS) entry which is preliminary data.</text>
</comment>
<dbReference type="Pfam" id="PF02321">
    <property type="entry name" value="OEP"/>
    <property type="match status" value="1"/>
</dbReference>
<feature type="signal peptide" evidence="9">
    <location>
        <begin position="1"/>
        <end position="28"/>
    </location>
</feature>
<dbReference type="InterPro" id="IPR003423">
    <property type="entry name" value="OMP_efflux"/>
</dbReference>
<dbReference type="PANTHER" id="PTHR30026">
    <property type="entry name" value="OUTER MEMBRANE PROTEIN TOLC"/>
    <property type="match status" value="1"/>
</dbReference>
<dbReference type="GO" id="GO:0015562">
    <property type="term" value="F:efflux transmembrane transporter activity"/>
    <property type="evidence" value="ECO:0007669"/>
    <property type="project" value="InterPro"/>
</dbReference>
<organism evidence="10 11">
    <name type="scientific">Sulfurirhabdus autotrophica</name>
    <dbReference type="NCBI Taxonomy" id="1706046"/>
    <lineage>
        <taxon>Bacteria</taxon>
        <taxon>Pseudomonadati</taxon>
        <taxon>Pseudomonadota</taxon>
        <taxon>Betaproteobacteria</taxon>
        <taxon>Nitrosomonadales</taxon>
        <taxon>Sulfuricellaceae</taxon>
        <taxon>Sulfurirhabdus</taxon>
    </lineage>
</organism>
<evidence type="ECO:0000256" key="7">
    <source>
        <dbReference type="ARBA" id="ARBA00023237"/>
    </source>
</evidence>
<keyword evidence="9" id="KW-0732">Signal</keyword>
<dbReference type="PANTHER" id="PTHR30026:SF20">
    <property type="entry name" value="OUTER MEMBRANE PROTEIN TOLC"/>
    <property type="match status" value="1"/>
</dbReference>
<evidence type="ECO:0000313" key="10">
    <source>
        <dbReference type="EMBL" id="TCV89053.1"/>
    </source>
</evidence>
<keyword evidence="5" id="KW-0812">Transmembrane</keyword>
<comment type="similarity">
    <text evidence="2">Belongs to the outer membrane factor (OMF) (TC 1.B.17) family.</text>
</comment>
<evidence type="ECO:0000256" key="4">
    <source>
        <dbReference type="ARBA" id="ARBA00022452"/>
    </source>
</evidence>
<evidence type="ECO:0000256" key="5">
    <source>
        <dbReference type="ARBA" id="ARBA00022692"/>
    </source>
</evidence>
<keyword evidence="3" id="KW-0813">Transport</keyword>
<keyword evidence="11" id="KW-1185">Reference proteome</keyword>
<feature type="coiled-coil region" evidence="8">
    <location>
        <begin position="309"/>
        <end position="354"/>
    </location>
</feature>
<dbReference type="GO" id="GO:0009279">
    <property type="term" value="C:cell outer membrane"/>
    <property type="evidence" value="ECO:0007669"/>
    <property type="project" value="UniProtKB-SubCell"/>
</dbReference>
<evidence type="ECO:0000256" key="9">
    <source>
        <dbReference type="SAM" id="SignalP"/>
    </source>
</evidence>
<evidence type="ECO:0000256" key="2">
    <source>
        <dbReference type="ARBA" id="ARBA00007613"/>
    </source>
</evidence>
<dbReference type="InterPro" id="IPR051906">
    <property type="entry name" value="TolC-like"/>
</dbReference>
<keyword evidence="4" id="KW-1134">Transmembrane beta strand</keyword>
<evidence type="ECO:0000256" key="6">
    <source>
        <dbReference type="ARBA" id="ARBA00023136"/>
    </source>
</evidence>
<gene>
    <name evidence="10" type="ORF">EDC63_103125</name>
</gene>
<evidence type="ECO:0000313" key="11">
    <source>
        <dbReference type="Proteomes" id="UP000295367"/>
    </source>
</evidence>
<evidence type="ECO:0000256" key="3">
    <source>
        <dbReference type="ARBA" id="ARBA00022448"/>
    </source>
</evidence>
<dbReference type="Gene3D" id="1.20.1600.10">
    <property type="entry name" value="Outer membrane efflux proteins (OEP)"/>
    <property type="match status" value="1"/>
</dbReference>
<dbReference type="Proteomes" id="UP000295367">
    <property type="component" value="Unassembled WGS sequence"/>
</dbReference>